<evidence type="ECO:0000313" key="12">
    <source>
        <dbReference type="EMBL" id="MCT2117996.1"/>
    </source>
</evidence>
<keyword evidence="8 10" id="KW-0067">ATP-binding</keyword>
<dbReference type="GO" id="GO:0006235">
    <property type="term" value="P:dTTP biosynthetic process"/>
    <property type="evidence" value="ECO:0007669"/>
    <property type="project" value="UniProtKB-UniRule"/>
</dbReference>
<dbReference type="Proteomes" id="UP001206890">
    <property type="component" value="Unassembled WGS sequence"/>
</dbReference>
<comment type="caution">
    <text evidence="12">The sequence shown here is derived from an EMBL/GenBank/DDBJ whole genome shotgun (WGS) entry which is preliminary data.</text>
</comment>
<dbReference type="PROSITE" id="PS01331">
    <property type="entry name" value="THYMIDYLATE_KINASE"/>
    <property type="match status" value="1"/>
</dbReference>
<gene>
    <name evidence="10" type="primary">tmk</name>
    <name evidence="12" type="ORF">M3D93_09575</name>
</gene>
<evidence type="ECO:0000256" key="7">
    <source>
        <dbReference type="ARBA" id="ARBA00022777"/>
    </source>
</evidence>
<accession>A0AAW5Q7S9</accession>
<dbReference type="InterPro" id="IPR039430">
    <property type="entry name" value="Thymidylate_kin-like_dom"/>
</dbReference>
<dbReference type="PANTHER" id="PTHR10344:SF4">
    <property type="entry name" value="UMP-CMP KINASE 2, MITOCHONDRIAL"/>
    <property type="match status" value="1"/>
</dbReference>
<dbReference type="InterPro" id="IPR018095">
    <property type="entry name" value="Thymidylate_kin_CS"/>
</dbReference>
<evidence type="ECO:0000256" key="8">
    <source>
        <dbReference type="ARBA" id="ARBA00022840"/>
    </source>
</evidence>
<organism evidence="12 13">
    <name type="scientific">Dietzia cinnamea</name>
    <dbReference type="NCBI Taxonomy" id="321318"/>
    <lineage>
        <taxon>Bacteria</taxon>
        <taxon>Bacillati</taxon>
        <taxon>Actinomycetota</taxon>
        <taxon>Actinomycetes</taxon>
        <taxon>Mycobacteriales</taxon>
        <taxon>Dietziaceae</taxon>
        <taxon>Dietzia</taxon>
    </lineage>
</organism>
<feature type="domain" description="Thymidylate kinase-like" evidence="11">
    <location>
        <begin position="18"/>
        <end position="195"/>
    </location>
</feature>
<protein>
    <recommendedName>
        <fullName evidence="3 10">Thymidylate kinase</fullName>
        <ecNumber evidence="2 10">2.7.4.9</ecNumber>
    </recommendedName>
    <alternativeName>
        <fullName evidence="10">dTMP kinase</fullName>
    </alternativeName>
</protein>
<comment type="similarity">
    <text evidence="1 10">Belongs to the thymidylate kinase family.</text>
</comment>
<comment type="function">
    <text evidence="10">Phosphorylation of dTMP to form dTDP in both de novo and salvage pathways of dTTP synthesis.</text>
</comment>
<dbReference type="EMBL" id="JALXTC010000039">
    <property type="protein sequence ID" value="MCT2117996.1"/>
    <property type="molecule type" value="Genomic_DNA"/>
</dbReference>
<sequence length="237" mass="24854">MSARPMGARPGGARLVVVEGLDGAGKNTLTTRLVAELGARGLSVGRLAFPRYGTLHADLAADALHGGQAGAADSPHAMALLFALDRHAALDALTGLAVAHDVVLLDRYVASNAAYTAARLGPDREAEVVEWIGALEFDRLGLPAPHLQLLLDTPVEVAAERAGSREVADPGRARDRYERDADLQAATGEVYRRLAAAAWRSPWRVLGADPAVPELADLVVDPTPEPAPHPRSRGVAG</sequence>
<dbReference type="GO" id="GO:0005829">
    <property type="term" value="C:cytosol"/>
    <property type="evidence" value="ECO:0007669"/>
    <property type="project" value="TreeGrafter"/>
</dbReference>
<comment type="caution">
    <text evidence="10">Lacks conserved residue(s) required for the propagation of feature annotation.</text>
</comment>
<dbReference type="EC" id="2.7.4.9" evidence="2 10"/>
<dbReference type="Pfam" id="PF02223">
    <property type="entry name" value="Thymidylate_kin"/>
    <property type="match status" value="1"/>
</dbReference>
<comment type="catalytic activity">
    <reaction evidence="9 10">
        <text>dTMP + ATP = dTDP + ADP</text>
        <dbReference type="Rhea" id="RHEA:13517"/>
        <dbReference type="ChEBI" id="CHEBI:30616"/>
        <dbReference type="ChEBI" id="CHEBI:58369"/>
        <dbReference type="ChEBI" id="CHEBI:63528"/>
        <dbReference type="ChEBI" id="CHEBI:456216"/>
        <dbReference type="EC" id="2.7.4.9"/>
    </reaction>
</comment>
<dbReference type="GO" id="GO:0006233">
    <property type="term" value="P:dTDP biosynthetic process"/>
    <property type="evidence" value="ECO:0007669"/>
    <property type="project" value="InterPro"/>
</dbReference>
<evidence type="ECO:0000313" key="13">
    <source>
        <dbReference type="Proteomes" id="UP001206890"/>
    </source>
</evidence>
<evidence type="ECO:0000256" key="4">
    <source>
        <dbReference type="ARBA" id="ARBA00022679"/>
    </source>
</evidence>
<keyword evidence="7 10" id="KW-0418">Kinase</keyword>
<keyword evidence="6 10" id="KW-0547">Nucleotide-binding</keyword>
<dbReference type="NCBIfam" id="NF005923">
    <property type="entry name" value="PRK07933.1"/>
    <property type="match status" value="1"/>
</dbReference>
<evidence type="ECO:0000256" key="3">
    <source>
        <dbReference type="ARBA" id="ARBA00017144"/>
    </source>
</evidence>
<evidence type="ECO:0000256" key="9">
    <source>
        <dbReference type="ARBA" id="ARBA00048743"/>
    </source>
</evidence>
<dbReference type="GO" id="GO:0005524">
    <property type="term" value="F:ATP binding"/>
    <property type="evidence" value="ECO:0007669"/>
    <property type="project" value="UniProtKB-UniRule"/>
</dbReference>
<dbReference type="HAMAP" id="MF_00165">
    <property type="entry name" value="Thymidylate_kinase"/>
    <property type="match status" value="1"/>
</dbReference>
<dbReference type="AlphaFoldDB" id="A0AAW5Q7S9"/>
<dbReference type="GO" id="GO:0006227">
    <property type="term" value="P:dUDP biosynthetic process"/>
    <property type="evidence" value="ECO:0007669"/>
    <property type="project" value="TreeGrafter"/>
</dbReference>
<evidence type="ECO:0000256" key="6">
    <source>
        <dbReference type="ARBA" id="ARBA00022741"/>
    </source>
</evidence>
<evidence type="ECO:0000259" key="11">
    <source>
        <dbReference type="Pfam" id="PF02223"/>
    </source>
</evidence>
<evidence type="ECO:0000256" key="10">
    <source>
        <dbReference type="HAMAP-Rule" id="MF_00165"/>
    </source>
</evidence>
<dbReference type="InterPro" id="IPR018094">
    <property type="entry name" value="Thymidylate_kinase"/>
</dbReference>
<dbReference type="InterPro" id="IPR027417">
    <property type="entry name" value="P-loop_NTPase"/>
</dbReference>
<evidence type="ECO:0000256" key="1">
    <source>
        <dbReference type="ARBA" id="ARBA00009776"/>
    </source>
</evidence>
<dbReference type="CDD" id="cd01672">
    <property type="entry name" value="TMPK"/>
    <property type="match status" value="1"/>
</dbReference>
<dbReference type="RefSeq" id="WP_232303067.1">
    <property type="nucleotide sequence ID" value="NZ_JALXMA010000036.1"/>
</dbReference>
<dbReference type="SUPFAM" id="SSF52540">
    <property type="entry name" value="P-loop containing nucleoside triphosphate hydrolases"/>
    <property type="match status" value="1"/>
</dbReference>
<name>A0AAW5Q7S9_9ACTN</name>
<reference evidence="12" key="1">
    <citation type="submission" date="2022-04" db="EMBL/GenBank/DDBJ databases">
        <title>Human microbiome associated bacterial genomes.</title>
        <authorList>
            <person name="Sandstrom S."/>
            <person name="Salamzade R."/>
            <person name="Kalan L.R."/>
        </authorList>
    </citation>
    <scope>NUCLEOTIDE SEQUENCE</scope>
    <source>
        <strain evidence="12">P3-SID1762</strain>
    </source>
</reference>
<dbReference type="GO" id="GO:0004798">
    <property type="term" value="F:dTMP kinase activity"/>
    <property type="evidence" value="ECO:0007669"/>
    <property type="project" value="UniProtKB-UniRule"/>
</dbReference>
<keyword evidence="5 10" id="KW-0545">Nucleotide biosynthesis</keyword>
<dbReference type="PANTHER" id="PTHR10344">
    <property type="entry name" value="THYMIDYLATE KINASE"/>
    <property type="match status" value="1"/>
</dbReference>
<evidence type="ECO:0000256" key="2">
    <source>
        <dbReference type="ARBA" id="ARBA00012980"/>
    </source>
</evidence>
<dbReference type="Gene3D" id="3.40.50.300">
    <property type="entry name" value="P-loop containing nucleotide triphosphate hydrolases"/>
    <property type="match status" value="1"/>
</dbReference>
<keyword evidence="4 10" id="KW-0808">Transferase</keyword>
<evidence type="ECO:0000256" key="5">
    <source>
        <dbReference type="ARBA" id="ARBA00022727"/>
    </source>
</evidence>
<proteinExistence type="inferred from homology"/>